<sequence>MRPRFWERFALEELSDEEWEALCDGCGQCCLLKLEDDEDVAVLDVACHLLDDATCQCSDYSNRFERVPGCTQLTRDRIEQFKWLPKSCAYRRLSEGRRLAGWHPLISGNRERMHKKGISVRGRVVSETAVNEQDYEEHIIEILPKTPASL</sequence>
<dbReference type="InterPro" id="IPR008228">
    <property type="entry name" value="UCP006173"/>
</dbReference>
<comment type="caution">
    <text evidence="2">The sequence shown here is derived from an EMBL/GenBank/DDBJ whole genome shotgun (WGS) entry which is preliminary data.</text>
</comment>
<dbReference type="HAMAP" id="MF_00676">
    <property type="entry name" value="UPF0260"/>
    <property type="match status" value="1"/>
</dbReference>
<name>A0ABU1GXU4_9GAMM</name>
<dbReference type="PANTHER" id="PTHR37421">
    <property type="entry name" value="UPF0260 PROTEIN YCGN"/>
    <property type="match status" value="1"/>
</dbReference>
<dbReference type="Proteomes" id="UP001269375">
    <property type="component" value="Unassembled WGS sequence"/>
</dbReference>
<dbReference type="NCBIfam" id="NF003507">
    <property type="entry name" value="PRK05170.2-5"/>
    <property type="match status" value="1"/>
</dbReference>
<gene>
    <name evidence="2" type="ORF">QC825_12380</name>
</gene>
<keyword evidence="3" id="KW-1185">Reference proteome</keyword>
<comment type="similarity">
    <text evidence="1">Belongs to the UPF0260 family.</text>
</comment>
<reference evidence="2 3" key="1">
    <citation type="submission" date="2023-04" db="EMBL/GenBank/DDBJ databases">
        <title>A long-awaited taxogenomic arrangement of the family Halomonadaceae.</title>
        <authorList>
            <person name="De La Haba R."/>
            <person name="Chuvochina M."/>
            <person name="Wittouck S."/>
            <person name="Arahal D.R."/>
            <person name="Sanchez-Porro C."/>
            <person name="Hugenholtz P."/>
            <person name="Ventosa A."/>
        </authorList>
    </citation>
    <scope>NUCLEOTIDE SEQUENCE [LARGE SCALE GENOMIC DNA]</scope>
    <source>
        <strain evidence="2 3">DSM 22428</strain>
    </source>
</reference>
<evidence type="ECO:0000256" key="1">
    <source>
        <dbReference type="HAMAP-Rule" id="MF_00676"/>
    </source>
</evidence>
<dbReference type="PANTHER" id="PTHR37421:SF1">
    <property type="entry name" value="UPF0260 PROTEIN YCGN"/>
    <property type="match status" value="1"/>
</dbReference>
<proteinExistence type="inferred from homology"/>
<evidence type="ECO:0000313" key="2">
    <source>
        <dbReference type="EMBL" id="MDR5896872.1"/>
    </source>
</evidence>
<evidence type="ECO:0000313" key="3">
    <source>
        <dbReference type="Proteomes" id="UP001269375"/>
    </source>
</evidence>
<dbReference type="NCBIfam" id="NF003501">
    <property type="entry name" value="PRK05170.1-5"/>
    <property type="match status" value="1"/>
</dbReference>
<dbReference type="EMBL" id="JARWAO010000007">
    <property type="protein sequence ID" value="MDR5896872.1"/>
    <property type="molecule type" value="Genomic_DNA"/>
</dbReference>
<dbReference type="PIRSF" id="PIRSF006173">
    <property type="entry name" value="UCP006173"/>
    <property type="match status" value="1"/>
</dbReference>
<organism evidence="2 3">
    <name type="scientific">Larsenimonas suaedae</name>
    <dbReference type="NCBI Taxonomy" id="1851019"/>
    <lineage>
        <taxon>Bacteria</taxon>
        <taxon>Pseudomonadati</taxon>
        <taxon>Pseudomonadota</taxon>
        <taxon>Gammaproteobacteria</taxon>
        <taxon>Oceanospirillales</taxon>
        <taxon>Halomonadaceae</taxon>
        <taxon>Larsenimonas</taxon>
    </lineage>
</organism>
<dbReference type="RefSeq" id="WP_251593621.1">
    <property type="nucleotide sequence ID" value="NZ_JAMLJI010000003.1"/>
</dbReference>
<dbReference type="InterPro" id="IPR005358">
    <property type="entry name" value="Puta_zinc/iron-chelating_dom"/>
</dbReference>
<dbReference type="Pfam" id="PF03692">
    <property type="entry name" value="CxxCxxCC"/>
    <property type="match status" value="1"/>
</dbReference>
<protein>
    <recommendedName>
        <fullName evidence="1">UPF0260 protein QC825_12380</fullName>
    </recommendedName>
</protein>
<accession>A0ABU1GXU4</accession>